<dbReference type="Gene3D" id="1.10.8.870">
    <property type="entry name" value="Alpha-glycerophosphate oxidase, cap domain"/>
    <property type="match status" value="1"/>
</dbReference>
<dbReference type="NCBIfam" id="NF009906">
    <property type="entry name" value="PRK13369.1"/>
    <property type="match status" value="1"/>
</dbReference>
<comment type="cofactor">
    <cofactor evidence="1 6">
        <name>FAD</name>
        <dbReference type="ChEBI" id="CHEBI:57692"/>
    </cofactor>
</comment>
<evidence type="ECO:0000313" key="9">
    <source>
        <dbReference type="EMBL" id="MBB3957686.1"/>
    </source>
</evidence>
<dbReference type="Pfam" id="PF16901">
    <property type="entry name" value="DAO_C"/>
    <property type="match status" value="1"/>
</dbReference>
<dbReference type="NCBIfam" id="NF008899">
    <property type="entry name" value="PRK12266.1"/>
    <property type="match status" value="1"/>
</dbReference>
<dbReference type="AlphaFoldDB" id="A0A7W6G8U4"/>
<dbReference type="InterPro" id="IPR036188">
    <property type="entry name" value="FAD/NAD-bd_sf"/>
</dbReference>
<evidence type="ECO:0000256" key="2">
    <source>
        <dbReference type="ARBA" id="ARBA00007330"/>
    </source>
</evidence>
<organism evidence="9 10">
    <name type="scientific">Novosphingobium sediminicola</name>
    <dbReference type="NCBI Taxonomy" id="563162"/>
    <lineage>
        <taxon>Bacteria</taxon>
        <taxon>Pseudomonadati</taxon>
        <taxon>Pseudomonadota</taxon>
        <taxon>Alphaproteobacteria</taxon>
        <taxon>Sphingomonadales</taxon>
        <taxon>Sphingomonadaceae</taxon>
        <taxon>Novosphingobium</taxon>
    </lineage>
</organism>
<dbReference type="SUPFAM" id="SSF51905">
    <property type="entry name" value="FAD/NAD(P)-binding domain"/>
    <property type="match status" value="1"/>
</dbReference>
<evidence type="ECO:0000256" key="3">
    <source>
        <dbReference type="ARBA" id="ARBA00022630"/>
    </source>
</evidence>
<dbReference type="InterPro" id="IPR006076">
    <property type="entry name" value="FAD-dep_OxRdtase"/>
</dbReference>
<feature type="domain" description="FAD dependent oxidoreductase" evidence="7">
    <location>
        <begin position="12"/>
        <end position="367"/>
    </location>
</feature>
<sequence>MAQALPPVADYDLLVIGGGINGTGIARDAAGRGLKVLLVERDDLAAHTSSASTKLIHGGLRYLEYYEFRLVREALQERERLIHIAPHISWPLRFVLPQPKGGRPGWMIRIGLWLYDHIGGKQTLPSSHGVDLRDPRWGAGLKPGLAKGFVYSDAWVDDARLVVLNAIDAAERGAEIRIGVTATGAKVEGDHWLVDLSSDAGAQQVRARAVVNAAGPWVGAMLGAIPEAQAHGGIRLVKGSHIIVPQVYPGDHAFILQKQDGRIVFTIPYQNGFTLVGTTDLLVGEAERDAPKITAEEVDYLCVTVNDYFEGQIGPDDVVSTYSGVRPLYDDGGADAKAITRDYVLKLGRESGPQVLSIFGGKLTTYRRLAEHALEMLEPFLPPMRGGWTGTAPLPGGDFAGGFAAFLADVRRRWPFLSAELSARLAHAYGSRIDRILGDAQLLDDLGEDFGNGLYEAELRYLARHEWARRSVDVLWRRSKLGLTAPPEMAQRIDQWLKKNS</sequence>
<name>A0A7W6G8U4_9SPHN</name>
<dbReference type="GO" id="GO:0046168">
    <property type="term" value="P:glycerol-3-phosphate catabolic process"/>
    <property type="evidence" value="ECO:0007669"/>
    <property type="project" value="TreeGrafter"/>
</dbReference>
<dbReference type="EMBL" id="JACIDX010000030">
    <property type="protein sequence ID" value="MBB3957686.1"/>
    <property type="molecule type" value="Genomic_DNA"/>
</dbReference>
<dbReference type="Gene3D" id="3.50.50.60">
    <property type="entry name" value="FAD/NAD(P)-binding domain"/>
    <property type="match status" value="1"/>
</dbReference>
<dbReference type="InterPro" id="IPR038299">
    <property type="entry name" value="DAO_C_sf"/>
</dbReference>
<dbReference type="Gene3D" id="6.10.250.1890">
    <property type="match status" value="1"/>
</dbReference>
<dbReference type="InterPro" id="IPR031656">
    <property type="entry name" value="DAO_C"/>
</dbReference>
<dbReference type="PANTHER" id="PTHR11985">
    <property type="entry name" value="GLYCEROL-3-PHOSPHATE DEHYDROGENASE"/>
    <property type="match status" value="1"/>
</dbReference>
<evidence type="ECO:0000313" key="10">
    <source>
        <dbReference type="Proteomes" id="UP000548867"/>
    </source>
</evidence>
<reference evidence="9 10" key="1">
    <citation type="submission" date="2020-08" db="EMBL/GenBank/DDBJ databases">
        <title>Genomic Encyclopedia of Type Strains, Phase IV (KMG-IV): sequencing the most valuable type-strain genomes for metagenomic binning, comparative biology and taxonomic classification.</title>
        <authorList>
            <person name="Goeker M."/>
        </authorList>
    </citation>
    <scope>NUCLEOTIDE SEQUENCE [LARGE SCALE GENOMIC DNA]</scope>
    <source>
        <strain evidence="9 10">DSM 27057</strain>
    </source>
</reference>
<dbReference type="Proteomes" id="UP000548867">
    <property type="component" value="Unassembled WGS sequence"/>
</dbReference>
<comment type="similarity">
    <text evidence="2 6">Belongs to the FAD-dependent glycerol-3-phosphate dehydrogenase family.</text>
</comment>
<dbReference type="PROSITE" id="PS00978">
    <property type="entry name" value="FAD_G3PDH_2"/>
    <property type="match status" value="1"/>
</dbReference>
<dbReference type="EC" id="1.1.5.3" evidence="6"/>
<dbReference type="PRINTS" id="PR01001">
    <property type="entry name" value="FADG3PDH"/>
</dbReference>
<dbReference type="PROSITE" id="PS00977">
    <property type="entry name" value="FAD_G3PDH_1"/>
    <property type="match status" value="1"/>
</dbReference>
<keyword evidence="3 6" id="KW-0285">Flavoprotein</keyword>
<keyword evidence="10" id="KW-1185">Reference proteome</keyword>
<dbReference type="GO" id="GO:0009331">
    <property type="term" value="C:glycerol-3-phosphate dehydrogenase (FAD) complex"/>
    <property type="evidence" value="ECO:0007669"/>
    <property type="project" value="UniProtKB-UniRule"/>
</dbReference>
<keyword evidence="4" id="KW-0274">FAD</keyword>
<accession>A0A7W6G8U4</accession>
<evidence type="ECO:0000256" key="6">
    <source>
        <dbReference type="RuleBase" id="RU361217"/>
    </source>
</evidence>
<evidence type="ECO:0000256" key="1">
    <source>
        <dbReference type="ARBA" id="ARBA00001974"/>
    </source>
</evidence>
<evidence type="ECO:0000259" key="8">
    <source>
        <dbReference type="Pfam" id="PF16901"/>
    </source>
</evidence>
<evidence type="ECO:0000256" key="4">
    <source>
        <dbReference type="ARBA" id="ARBA00022827"/>
    </source>
</evidence>
<keyword evidence="5 6" id="KW-0560">Oxidoreductase</keyword>
<dbReference type="RefSeq" id="WP_183629210.1">
    <property type="nucleotide sequence ID" value="NZ_JACIDX010000030.1"/>
</dbReference>
<dbReference type="InterPro" id="IPR000447">
    <property type="entry name" value="G3P_DH_FAD-dep"/>
</dbReference>
<feature type="domain" description="Alpha-glycerophosphate oxidase C-terminal" evidence="8">
    <location>
        <begin position="389"/>
        <end position="487"/>
    </location>
</feature>
<protein>
    <recommendedName>
        <fullName evidence="6">Glycerol-3-phosphate dehydrogenase</fullName>
        <ecNumber evidence="6">1.1.5.3</ecNumber>
    </recommendedName>
</protein>
<gene>
    <name evidence="9" type="ORF">GGR38_004661</name>
</gene>
<dbReference type="Pfam" id="PF01266">
    <property type="entry name" value="DAO"/>
    <property type="match status" value="1"/>
</dbReference>
<comment type="caution">
    <text evidence="9">The sequence shown here is derived from an EMBL/GenBank/DDBJ whole genome shotgun (WGS) entry which is preliminary data.</text>
</comment>
<evidence type="ECO:0000259" key="7">
    <source>
        <dbReference type="Pfam" id="PF01266"/>
    </source>
</evidence>
<dbReference type="GO" id="GO:0004368">
    <property type="term" value="F:glycerol-3-phosphate dehydrogenase (quinone) activity"/>
    <property type="evidence" value="ECO:0007669"/>
    <property type="project" value="UniProtKB-EC"/>
</dbReference>
<proteinExistence type="inferred from homology"/>
<comment type="catalytic activity">
    <reaction evidence="6">
        <text>a quinone + sn-glycerol 3-phosphate = dihydroxyacetone phosphate + a quinol</text>
        <dbReference type="Rhea" id="RHEA:18977"/>
        <dbReference type="ChEBI" id="CHEBI:24646"/>
        <dbReference type="ChEBI" id="CHEBI:57597"/>
        <dbReference type="ChEBI" id="CHEBI:57642"/>
        <dbReference type="ChEBI" id="CHEBI:132124"/>
        <dbReference type="EC" id="1.1.5.3"/>
    </reaction>
</comment>
<evidence type="ECO:0000256" key="5">
    <source>
        <dbReference type="ARBA" id="ARBA00023002"/>
    </source>
</evidence>
<dbReference type="PANTHER" id="PTHR11985:SF15">
    <property type="entry name" value="GLYCEROL-3-PHOSPHATE DEHYDROGENASE, MITOCHONDRIAL"/>
    <property type="match status" value="1"/>
</dbReference>
<dbReference type="Gene3D" id="3.30.9.10">
    <property type="entry name" value="D-Amino Acid Oxidase, subunit A, domain 2"/>
    <property type="match status" value="1"/>
</dbReference>